<comment type="similarity">
    <text evidence="1">Belongs to the HerA family.</text>
</comment>
<dbReference type="AlphaFoldDB" id="A0ABD5V0E1"/>
<feature type="region of interest" description="Disordered" evidence="6">
    <location>
        <begin position="351"/>
        <end position="452"/>
    </location>
</feature>
<keyword evidence="9" id="KW-0547">Nucleotide-binding</keyword>
<dbReference type="SUPFAM" id="SSF52540">
    <property type="entry name" value="P-loop containing nucleoside triphosphate hydrolases"/>
    <property type="match status" value="1"/>
</dbReference>
<feature type="compositionally biased region" description="Basic and acidic residues" evidence="6">
    <location>
        <begin position="359"/>
        <end position="385"/>
    </location>
</feature>
<evidence type="ECO:0000259" key="7">
    <source>
        <dbReference type="Pfam" id="PF01935"/>
    </source>
</evidence>
<accession>A0ABD5V0E1</accession>
<feature type="compositionally biased region" description="Acidic residues" evidence="6">
    <location>
        <begin position="711"/>
        <end position="722"/>
    </location>
</feature>
<feature type="domain" description="Helicase HerA central" evidence="7">
    <location>
        <begin position="29"/>
        <end position="90"/>
    </location>
</feature>
<dbReference type="EMBL" id="JBHSXL010000009">
    <property type="protein sequence ID" value="MFC6893464.1"/>
    <property type="molecule type" value="Genomic_DNA"/>
</dbReference>
<comment type="caution">
    <text evidence="9">The sequence shown here is derived from an EMBL/GenBank/DDBJ whole genome shotgun (WGS) entry which is preliminary data.</text>
</comment>
<keyword evidence="5" id="KW-0175">Coiled coil</keyword>
<dbReference type="Pfam" id="PF01935">
    <property type="entry name" value="DUF87"/>
    <property type="match status" value="1"/>
</dbReference>
<feature type="region of interest" description="Disordered" evidence="6">
    <location>
        <begin position="573"/>
        <end position="641"/>
    </location>
</feature>
<dbReference type="GO" id="GO:0043138">
    <property type="term" value="F:3'-5' DNA helicase activity"/>
    <property type="evidence" value="ECO:0007669"/>
    <property type="project" value="UniProtKB-EC"/>
</dbReference>
<feature type="compositionally biased region" description="Low complexity" evidence="6">
    <location>
        <begin position="431"/>
        <end position="444"/>
    </location>
</feature>
<dbReference type="Pfam" id="PF26491">
    <property type="entry name" value="WH_Halo"/>
    <property type="match status" value="1"/>
</dbReference>
<feature type="region of interest" description="Disordered" evidence="6">
    <location>
        <begin position="1"/>
        <end position="30"/>
    </location>
</feature>
<dbReference type="Gene3D" id="3.40.50.300">
    <property type="entry name" value="P-loop containing nucleotide triphosphate hydrolases"/>
    <property type="match status" value="1"/>
</dbReference>
<evidence type="ECO:0000313" key="10">
    <source>
        <dbReference type="Proteomes" id="UP001596296"/>
    </source>
</evidence>
<evidence type="ECO:0000259" key="8">
    <source>
        <dbReference type="Pfam" id="PF26491"/>
    </source>
</evidence>
<dbReference type="PANTHER" id="PTHR42957:SF1">
    <property type="entry name" value="HELICASE MJ1565-RELATED"/>
    <property type="match status" value="1"/>
</dbReference>
<keyword evidence="9" id="KW-0347">Helicase</keyword>
<feature type="compositionally biased region" description="Polar residues" evidence="6">
    <location>
        <begin position="660"/>
        <end position="676"/>
    </location>
</feature>
<evidence type="ECO:0000256" key="1">
    <source>
        <dbReference type="ARBA" id="ARBA00007816"/>
    </source>
</evidence>
<sequence>MSEEDTETIHVAEVSDGRGGDADADPGDPVELPVVDVLTGRSFITGKSGSGKSNTASVLIENLLDNSFPVLIVDSDGEYYGLKEEYEILHVGADDECDIVVSPEHAERIATLALDENVPIILDVSGYLEESVASELILNVVKHLFAKEKKLKRPFLLVIEECHEYIPEGGGMDETGKMLIKVGKRGRKHGLGIVGISQRPADVKKDFITQCDWLVWHRLTWDNDTNVVSRILGSTYADEIEDMGDGEAFLMTDWDESIRRIQFHRKRTFDAGATPGLDDFERPELKSVSGDLISELETISDEQERRESELADLRTELERKQARIDELERELSDAKDLSRMAERFSQALLGRAEAPYRGGDGRNLERERPDDQSELHDYEPEREPGRNGTGSDEPSGELDETNDRLDETDGLGEGEAGGTAEPGETDESSDSAESAEPAEPSDAAGTVSPISRDDVAESALRFDETVDLGTREAVIAELRGRVEDLPELSTAMLCHYRREGESDPIAAHIDAGGDGDTEHAYARNRPLRRTGVIRHAERGRYEYAIPALVREAYADRLDDEEVSRMVAEIEAAFVPAGERESEDENPDTDGDADAGDGSESEYVSDSEPVSEPESVIEEMLDQAAESNGDVAGSVHSDDRSVSEIASGLSEVARALANGGHLSSRSGTPEETGTSTAPVDAEGTDAADADESTSTDGDGEPKDDAHDPLDPAADDAEFIDADG</sequence>
<dbReference type="GO" id="GO:0043139">
    <property type="term" value="F:5'-3' DNA helicase activity"/>
    <property type="evidence" value="ECO:0007669"/>
    <property type="project" value="UniProtKB-EC"/>
</dbReference>
<feature type="coiled-coil region" evidence="5">
    <location>
        <begin position="296"/>
        <end position="344"/>
    </location>
</feature>
<dbReference type="PANTHER" id="PTHR42957">
    <property type="entry name" value="HELICASE MJ1565-RELATED"/>
    <property type="match status" value="1"/>
</dbReference>
<dbReference type="InterPro" id="IPR008571">
    <property type="entry name" value="HerA-like"/>
</dbReference>
<dbReference type="InterPro" id="IPR058885">
    <property type="entry name" value="WHD_halobact"/>
</dbReference>
<feature type="compositionally biased region" description="Acidic residues" evidence="6">
    <location>
        <begin position="681"/>
        <end position="692"/>
    </location>
</feature>
<reference evidence="9 10" key="1">
    <citation type="journal article" date="2019" name="Int. J. Syst. Evol. Microbiol.">
        <title>The Global Catalogue of Microorganisms (GCM) 10K type strain sequencing project: providing services to taxonomists for standard genome sequencing and annotation.</title>
        <authorList>
            <consortium name="The Broad Institute Genomics Platform"/>
            <consortium name="The Broad Institute Genome Sequencing Center for Infectious Disease"/>
            <person name="Wu L."/>
            <person name="Ma J."/>
        </authorList>
    </citation>
    <scope>NUCLEOTIDE SEQUENCE [LARGE SCALE GENOMIC DNA]</scope>
    <source>
        <strain evidence="9 10">SKJ47</strain>
    </source>
</reference>
<protein>
    <submittedName>
        <fullName evidence="9">Helicase HerA domain-containing protein</fullName>
    </submittedName>
</protein>
<evidence type="ECO:0000256" key="4">
    <source>
        <dbReference type="ARBA" id="ARBA00048988"/>
    </source>
</evidence>
<feature type="domain" description="Winged helix" evidence="8">
    <location>
        <begin position="458"/>
        <end position="578"/>
    </location>
</feature>
<proteinExistence type="inferred from homology"/>
<comment type="catalytic activity">
    <reaction evidence="3">
        <text>ATP + H2O = ADP + phosphate + H(+)</text>
        <dbReference type="Rhea" id="RHEA:13065"/>
        <dbReference type="ChEBI" id="CHEBI:15377"/>
        <dbReference type="ChEBI" id="CHEBI:15378"/>
        <dbReference type="ChEBI" id="CHEBI:30616"/>
        <dbReference type="ChEBI" id="CHEBI:43474"/>
        <dbReference type="ChEBI" id="CHEBI:456216"/>
        <dbReference type="EC" id="5.6.2.3"/>
    </reaction>
</comment>
<feature type="compositionally biased region" description="Acidic residues" evidence="6">
    <location>
        <begin position="580"/>
        <end position="620"/>
    </location>
</feature>
<dbReference type="InterPro" id="IPR027417">
    <property type="entry name" value="P-loop_NTPase"/>
</dbReference>
<keyword evidence="10" id="KW-1185">Reference proteome</keyword>
<feature type="region of interest" description="Disordered" evidence="6">
    <location>
        <begin position="655"/>
        <end position="722"/>
    </location>
</feature>
<evidence type="ECO:0000256" key="6">
    <source>
        <dbReference type="SAM" id="MobiDB-lite"/>
    </source>
</evidence>
<evidence type="ECO:0000313" key="9">
    <source>
        <dbReference type="EMBL" id="MFC6893464.1"/>
    </source>
</evidence>
<evidence type="ECO:0000256" key="2">
    <source>
        <dbReference type="ARBA" id="ARBA00034617"/>
    </source>
</evidence>
<evidence type="ECO:0000256" key="5">
    <source>
        <dbReference type="SAM" id="Coils"/>
    </source>
</evidence>
<dbReference type="Proteomes" id="UP001596296">
    <property type="component" value="Unassembled WGS sequence"/>
</dbReference>
<dbReference type="InterPro" id="IPR002789">
    <property type="entry name" value="HerA_central"/>
</dbReference>
<name>A0ABD5V0E1_9EURY</name>
<keyword evidence="9" id="KW-0378">Hydrolase</keyword>
<comment type="catalytic activity">
    <reaction evidence="4">
        <text>ATP + H2O = ADP + phosphate + H(+)</text>
        <dbReference type="Rhea" id="RHEA:13065"/>
        <dbReference type="ChEBI" id="CHEBI:15377"/>
        <dbReference type="ChEBI" id="CHEBI:15378"/>
        <dbReference type="ChEBI" id="CHEBI:30616"/>
        <dbReference type="ChEBI" id="CHEBI:43474"/>
        <dbReference type="ChEBI" id="CHEBI:456216"/>
        <dbReference type="EC" id="5.6.2.4"/>
    </reaction>
</comment>
<gene>
    <name evidence="9" type="ORF">ACFQE9_12735</name>
</gene>
<comment type="catalytic activity">
    <reaction evidence="2">
        <text>Couples ATP hydrolysis with the unwinding of duplex DNA by translocating in the 3'-5' direction.</text>
        <dbReference type="EC" id="5.6.2.4"/>
    </reaction>
</comment>
<feature type="compositionally biased region" description="Basic and acidic residues" evidence="6">
    <location>
        <begin position="698"/>
        <end position="708"/>
    </location>
</feature>
<organism evidence="9 10">
    <name type="scientific">Halopenitus salinus</name>
    <dbReference type="NCBI Taxonomy" id="1198295"/>
    <lineage>
        <taxon>Archaea</taxon>
        <taxon>Methanobacteriati</taxon>
        <taxon>Methanobacteriota</taxon>
        <taxon>Stenosarchaea group</taxon>
        <taxon>Halobacteria</taxon>
        <taxon>Halobacteriales</taxon>
        <taxon>Haloferacaceae</taxon>
        <taxon>Halopenitus</taxon>
    </lineage>
</organism>
<dbReference type="RefSeq" id="WP_379745231.1">
    <property type="nucleotide sequence ID" value="NZ_JBHSVN010000001.1"/>
</dbReference>
<evidence type="ECO:0000256" key="3">
    <source>
        <dbReference type="ARBA" id="ARBA00048954"/>
    </source>
</evidence>
<feature type="compositionally biased region" description="Basic and acidic residues" evidence="6">
    <location>
        <begin position="7"/>
        <end position="21"/>
    </location>
</feature>
<keyword evidence="9" id="KW-0067">ATP-binding</keyword>